<protein>
    <submittedName>
        <fullName evidence="1">Uncharacterized protein</fullName>
    </submittedName>
</protein>
<evidence type="ECO:0000313" key="1">
    <source>
        <dbReference type="EMBL" id="KAL3512693.1"/>
    </source>
</evidence>
<dbReference type="EMBL" id="JBJUIK010000011">
    <property type="protein sequence ID" value="KAL3512693.1"/>
    <property type="molecule type" value="Genomic_DNA"/>
</dbReference>
<dbReference type="AlphaFoldDB" id="A0ABD2Z0N6"/>
<comment type="caution">
    <text evidence="1">The sequence shown here is derived from an EMBL/GenBank/DDBJ whole genome shotgun (WGS) entry which is preliminary data.</text>
</comment>
<keyword evidence="2" id="KW-1185">Reference proteome</keyword>
<sequence>MAASIPARAIRKRTQALTTSCRRLAISVEKVPQNQLALTGGFGLSEKEYTPEDERASAGSQDLSWVSLAVGPTPSTASRVVPNYVSAINMLNTLVIEDEEKAYAAEVKKLYDEIKH</sequence>
<reference evidence="1 2" key="1">
    <citation type="submission" date="2024-11" db="EMBL/GenBank/DDBJ databases">
        <title>A near-complete genome assembly of Cinchona calisaya.</title>
        <authorList>
            <person name="Lian D.C."/>
            <person name="Zhao X.W."/>
            <person name="Wei L."/>
        </authorList>
    </citation>
    <scope>NUCLEOTIDE SEQUENCE [LARGE SCALE GENOMIC DNA]</scope>
    <source>
        <tissue evidence="1">Nenye</tissue>
    </source>
</reference>
<name>A0ABD2Z0N6_9GENT</name>
<organism evidence="1 2">
    <name type="scientific">Cinchona calisaya</name>
    <dbReference type="NCBI Taxonomy" id="153742"/>
    <lineage>
        <taxon>Eukaryota</taxon>
        <taxon>Viridiplantae</taxon>
        <taxon>Streptophyta</taxon>
        <taxon>Embryophyta</taxon>
        <taxon>Tracheophyta</taxon>
        <taxon>Spermatophyta</taxon>
        <taxon>Magnoliopsida</taxon>
        <taxon>eudicotyledons</taxon>
        <taxon>Gunneridae</taxon>
        <taxon>Pentapetalae</taxon>
        <taxon>asterids</taxon>
        <taxon>lamiids</taxon>
        <taxon>Gentianales</taxon>
        <taxon>Rubiaceae</taxon>
        <taxon>Cinchonoideae</taxon>
        <taxon>Cinchoneae</taxon>
        <taxon>Cinchona</taxon>
    </lineage>
</organism>
<gene>
    <name evidence="1" type="ORF">ACH5RR_025410</name>
</gene>
<proteinExistence type="predicted"/>
<dbReference type="Proteomes" id="UP001630127">
    <property type="component" value="Unassembled WGS sequence"/>
</dbReference>
<accession>A0ABD2Z0N6</accession>
<evidence type="ECO:0000313" key="2">
    <source>
        <dbReference type="Proteomes" id="UP001630127"/>
    </source>
</evidence>